<evidence type="ECO:0000256" key="1">
    <source>
        <dbReference type="SAM" id="MobiDB-lite"/>
    </source>
</evidence>
<protein>
    <submittedName>
        <fullName evidence="3">Uncharacterized protein</fullName>
    </submittedName>
</protein>
<evidence type="ECO:0000313" key="3">
    <source>
        <dbReference type="EMBL" id="SFT05725.1"/>
    </source>
</evidence>
<evidence type="ECO:0000313" key="4">
    <source>
        <dbReference type="Proteomes" id="UP000198785"/>
    </source>
</evidence>
<evidence type="ECO:0000256" key="2">
    <source>
        <dbReference type="SAM" id="SignalP"/>
    </source>
</evidence>
<dbReference type="AlphaFoldDB" id="A0A1I6UWC0"/>
<accession>A0A1I6UWC0</accession>
<sequence>MKKTILLGMSVMLFWSCNNAGKTTSSEETKVQTENHSAHQHLESSDAVELDNGEKWLVNEEMKPFVLKGEELVSTYIQDNQTDFKALAEQLKDQNTQLIKSCTMTGKSHDELHKWLHPHLEIVKTLENETDATKANEVVDQLQYSYKEYHEYFQ</sequence>
<dbReference type="STRING" id="683125.SAMN05660206_11083"/>
<feature type="chain" id="PRO_5011642385" evidence="2">
    <location>
        <begin position="21"/>
        <end position="154"/>
    </location>
</feature>
<feature type="signal peptide" evidence="2">
    <location>
        <begin position="1"/>
        <end position="20"/>
    </location>
</feature>
<proteinExistence type="predicted"/>
<gene>
    <name evidence="3" type="ORF">SAMN05660206_11083</name>
</gene>
<feature type="region of interest" description="Disordered" evidence="1">
    <location>
        <begin position="25"/>
        <end position="44"/>
    </location>
</feature>
<dbReference type="Proteomes" id="UP000198785">
    <property type="component" value="Unassembled WGS sequence"/>
</dbReference>
<keyword evidence="4" id="KW-1185">Reference proteome</keyword>
<dbReference type="EMBL" id="FOZZ01000010">
    <property type="protein sequence ID" value="SFT05725.1"/>
    <property type="molecule type" value="Genomic_DNA"/>
</dbReference>
<keyword evidence="2" id="KW-0732">Signal</keyword>
<name>A0A1I6UWC0_9SPHI</name>
<organism evidence="3 4">
    <name type="scientific">Sphingobacterium wenxiniae</name>
    <dbReference type="NCBI Taxonomy" id="683125"/>
    <lineage>
        <taxon>Bacteria</taxon>
        <taxon>Pseudomonadati</taxon>
        <taxon>Bacteroidota</taxon>
        <taxon>Sphingobacteriia</taxon>
        <taxon>Sphingobacteriales</taxon>
        <taxon>Sphingobacteriaceae</taxon>
        <taxon>Sphingobacterium</taxon>
    </lineage>
</organism>
<dbReference type="OrthoDB" id="1440611at2"/>
<reference evidence="3 4" key="1">
    <citation type="submission" date="2016-10" db="EMBL/GenBank/DDBJ databases">
        <authorList>
            <person name="de Groot N.N."/>
        </authorList>
    </citation>
    <scope>NUCLEOTIDE SEQUENCE [LARGE SCALE GENOMIC DNA]</scope>
    <source>
        <strain evidence="3 4">DSM 22789</strain>
    </source>
</reference>
<dbReference type="RefSeq" id="WP_093366733.1">
    <property type="nucleotide sequence ID" value="NZ_FOZZ01000010.1"/>
</dbReference>